<dbReference type="AlphaFoldDB" id="A0AAE0FYM1"/>
<protein>
    <submittedName>
        <fullName evidence="4">Uncharacterized protein</fullName>
    </submittedName>
</protein>
<evidence type="ECO:0000256" key="1">
    <source>
        <dbReference type="ARBA" id="ARBA00004430"/>
    </source>
</evidence>
<comment type="caution">
    <text evidence="4">The sequence shown here is derived from an EMBL/GenBank/DDBJ whole genome shotgun (WGS) entry which is preliminary data.</text>
</comment>
<name>A0AAE0FYM1_9CHLO</name>
<dbReference type="GO" id="GO:0005930">
    <property type="term" value="C:axoneme"/>
    <property type="evidence" value="ECO:0007669"/>
    <property type="project" value="UniProtKB-SubCell"/>
</dbReference>
<organism evidence="4 5">
    <name type="scientific">Cymbomonas tetramitiformis</name>
    <dbReference type="NCBI Taxonomy" id="36881"/>
    <lineage>
        <taxon>Eukaryota</taxon>
        <taxon>Viridiplantae</taxon>
        <taxon>Chlorophyta</taxon>
        <taxon>Pyramimonadophyceae</taxon>
        <taxon>Pyramimonadales</taxon>
        <taxon>Pyramimonadaceae</taxon>
        <taxon>Cymbomonas</taxon>
    </lineage>
</organism>
<proteinExistence type="predicted"/>
<accession>A0AAE0FYM1</accession>
<dbReference type="Proteomes" id="UP001190700">
    <property type="component" value="Unassembled WGS sequence"/>
</dbReference>
<comment type="subcellular location">
    <subcellularLocation>
        <location evidence="1">Cytoplasm</location>
        <location evidence="1">Cytoskeleton</location>
        <location evidence="1">Cilium axoneme</location>
    </subcellularLocation>
</comment>
<evidence type="ECO:0000256" key="2">
    <source>
        <dbReference type="SAM" id="MobiDB-lite"/>
    </source>
</evidence>
<evidence type="ECO:0000313" key="5">
    <source>
        <dbReference type="Proteomes" id="UP001190700"/>
    </source>
</evidence>
<dbReference type="Gene3D" id="3.80.10.10">
    <property type="entry name" value="Ribonuclease Inhibitor"/>
    <property type="match status" value="1"/>
</dbReference>
<dbReference type="SUPFAM" id="SSF52058">
    <property type="entry name" value="L domain-like"/>
    <property type="match status" value="1"/>
</dbReference>
<keyword evidence="3" id="KW-0812">Transmembrane</keyword>
<evidence type="ECO:0000256" key="3">
    <source>
        <dbReference type="SAM" id="Phobius"/>
    </source>
</evidence>
<evidence type="ECO:0000313" key="4">
    <source>
        <dbReference type="EMBL" id="KAK3268107.1"/>
    </source>
</evidence>
<keyword evidence="5" id="KW-1185">Reference proteome</keyword>
<reference evidence="4 5" key="1">
    <citation type="journal article" date="2015" name="Genome Biol. Evol.">
        <title>Comparative Genomics of a Bacterivorous Green Alga Reveals Evolutionary Causalities and Consequences of Phago-Mixotrophic Mode of Nutrition.</title>
        <authorList>
            <person name="Burns J.A."/>
            <person name="Paasch A."/>
            <person name="Narechania A."/>
            <person name="Kim E."/>
        </authorList>
    </citation>
    <scope>NUCLEOTIDE SEQUENCE [LARGE SCALE GENOMIC DNA]</scope>
    <source>
        <strain evidence="4 5">PLY_AMNH</strain>
    </source>
</reference>
<gene>
    <name evidence="4" type="ORF">CYMTET_23369</name>
</gene>
<keyword evidence="3" id="KW-1133">Transmembrane helix</keyword>
<feature type="transmembrane region" description="Helical" evidence="3">
    <location>
        <begin position="74"/>
        <end position="93"/>
    </location>
</feature>
<feature type="region of interest" description="Disordered" evidence="2">
    <location>
        <begin position="24"/>
        <end position="43"/>
    </location>
</feature>
<keyword evidence="3" id="KW-0472">Membrane</keyword>
<sequence>MPSRRNGATTAIVLRNKHDTSTLENSNKVADVRRRRPPASRPLPARWKEKTDISVAHLLRLLEKSTETRKSYRTLFRFSVIFIFYVMVLSLQYTSTPPYQLPSALRMSTIPSTQIEFLQWVELQLMQVWKDPLCGDGLCHSPFEFPSFGRFGCKADCGEAQDVTKFLIYLEADFRSVDNGVLTAAQIADLRRRVSWNICLRDEARVDYGIPELCWYERDRLLEQSYTQLIEVFNLKHGVWYIRVLKDILGMVRGKVLLEGLNFTQLDTAPSWEPCTPPPSDLSDDSRARHLLGSHKSLPSSRLQVTSSTGSNGGGSFSTDFSRSLMTVDACNSIECQTAYTSCEICTEIDFIEYGLTGTVPSEIGTKSTLQELHIKQNQLTGNIPTEIGQLSALAIMYVPMLALKAVLLPNMFCACSN</sequence>
<dbReference type="EMBL" id="LGRX02012018">
    <property type="protein sequence ID" value="KAK3268107.1"/>
    <property type="molecule type" value="Genomic_DNA"/>
</dbReference>
<dbReference type="InterPro" id="IPR032675">
    <property type="entry name" value="LRR_dom_sf"/>
</dbReference>